<dbReference type="Proteomes" id="UP000659767">
    <property type="component" value="Unassembled WGS sequence"/>
</dbReference>
<accession>A0ABQ2TCY7</accession>
<protein>
    <submittedName>
        <fullName evidence="1">Uncharacterized protein</fullName>
    </submittedName>
</protein>
<dbReference type="EMBL" id="BMSZ01000012">
    <property type="protein sequence ID" value="GGS63747.1"/>
    <property type="molecule type" value="Genomic_DNA"/>
</dbReference>
<evidence type="ECO:0000313" key="2">
    <source>
        <dbReference type="Proteomes" id="UP000659767"/>
    </source>
</evidence>
<gene>
    <name evidence="1" type="ORF">GCM10010253_43390</name>
</gene>
<name>A0ABQ2TCY7_STRBA</name>
<sequence length="111" mass="11994">MARLQILELPEGTGDDRPPFILVIDEVAFDNPVYERFVVDEELATGLANRVGAQAVLLFEDTIDIPANDTSAYAQPPGAALHLGDHELRADLAAAAKAQAEAIDDLRGDRR</sequence>
<reference evidence="2" key="1">
    <citation type="journal article" date="2019" name="Int. J. Syst. Evol. Microbiol.">
        <title>The Global Catalogue of Microorganisms (GCM) 10K type strain sequencing project: providing services to taxonomists for standard genome sequencing and annotation.</title>
        <authorList>
            <consortium name="The Broad Institute Genomics Platform"/>
            <consortium name="The Broad Institute Genome Sequencing Center for Infectious Disease"/>
            <person name="Wu L."/>
            <person name="Ma J."/>
        </authorList>
    </citation>
    <scope>NUCLEOTIDE SEQUENCE [LARGE SCALE GENOMIC DNA]</scope>
    <source>
        <strain evidence="2">JCM 4350</strain>
    </source>
</reference>
<comment type="caution">
    <text evidence="1">The sequence shown here is derived from an EMBL/GenBank/DDBJ whole genome shotgun (WGS) entry which is preliminary data.</text>
</comment>
<evidence type="ECO:0000313" key="1">
    <source>
        <dbReference type="EMBL" id="GGS63747.1"/>
    </source>
</evidence>
<dbReference type="RefSeq" id="WP_199888882.1">
    <property type="nucleotide sequence ID" value="NZ_BMSZ01000012.1"/>
</dbReference>
<keyword evidence="2" id="KW-1185">Reference proteome</keyword>
<organism evidence="1 2">
    <name type="scientific">Streptomyces badius</name>
    <dbReference type="NCBI Taxonomy" id="1941"/>
    <lineage>
        <taxon>Bacteria</taxon>
        <taxon>Bacillati</taxon>
        <taxon>Actinomycetota</taxon>
        <taxon>Actinomycetes</taxon>
        <taxon>Kitasatosporales</taxon>
        <taxon>Streptomycetaceae</taxon>
        <taxon>Streptomyces</taxon>
    </lineage>
</organism>
<proteinExistence type="predicted"/>